<keyword evidence="4 7" id="KW-0808">Transferase</keyword>
<feature type="binding site" evidence="7">
    <location>
        <position position="160"/>
    </location>
    <ligand>
        <name>3-phosphoshikimate</name>
        <dbReference type="ChEBI" id="CHEBI:145989"/>
    </ligand>
</feature>
<proteinExistence type="inferred from homology"/>
<dbReference type="HAMAP" id="MF_00210">
    <property type="entry name" value="EPSP_synth"/>
    <property type="match status" value="1"/>
</dbReference>
<dbReference type="InterPro" id="IPR013792">
    <property type="entry name" value="RNA3'P_cycl/enolpyr_Trfase_a/b"/>
</dbReference>
<dbReference type="InterPro" id="IPR036968">
    <property type="entry name" value="Enolpyruvate_Tfrase_sf"/>
</dbReference>
<keyword evidence="7" id="KW-0963">Cytoplasm</keyword>
<reference evidence="9 10" key="1">
    <citation type="submission" date="2020-10" db="EMBL/GenBank/DDBJ databases">
        <title>ChiBAC.</title>
        <authorList>
            <person name="Zenner C."/>
            <person name="Hitch T.C.A."/>
            <person name="Clavel T."/>
        </authorList>
    </citation>
    <scope>NUCLEOTIDE SEQUENCE [LARGE SCALE GENOMIC DNA]</scope>
    <source>
        <strain evidence="9 10">DSM 109015</strain>
    </source>
</reference>
<comment type="pathway">
    <text evidence="1 7">Metabolic intermediate biosynthesis; chorismate biosynthesis; chorismate from D-erythrose 4-phosphate and phosphoenolpyruvate: step 6/7.</text>
</comment>
<feature type="binding site" evidence="7">
    <location>
        <position position="162"/>
    </location>
    <ligand>
        <name>3-phosphoshikimate</name>
        <dbReference type="ChEBI" id="CHEBI:145989"/>
    </ligand>
</feature>
<dbReference type="Proteomes" id="UP000768567">
    <property type="component" value="Unassembled WGS sequence"/>
</dbReference>
<dbReference type="EMBL" id="JADCKC010000002">
    <property type="protein sequence ID" value="MBE5037590.1"/>
    <property type="molecule type" value="Genomic_DNA"/>
</dbReference>
<dbReference type="PANTHER" id="PTHR21090:SF5">
    <property type="entry name" value="PENTAFUNCTIONAL AROM POLYPEPTIDE"/>
    <property type="match status" value="1"/>
</dbReference>
<dbReference type="GO" id="GO:0003866">
    <property type="term" value="F:3-phosphoshikimate 1-carboxyvinyltransferase activity"/>
    <property type="evidence" value="ECO:0007669"/>
    <property type="project" value="UniProtKB-EC"/>
</dbReference>
<comment type="subcellular location">
    <subcellularLocation>
        <location evidence="7">Cytoplasm</location>
    </subcellularLocation>
</comment>
<dbReference type="InterPro" id="IPR006264">
    <property type="entry name" value="EPSP_synthase"/>
</dbReference>
<dbReference type="RefSeq" id="WP_193501040.1">
    <property type="nucleotide sequence ID" value="NZ_JADCKC010000002.1"/>
</dbReference>
<evidence type="ECO:0000256" key="7">
    <source>
        <dbReference type="HAMAP-Rule" id="MF_00210"/>
    </source>
</evidence>
<feature type="binding site" evidence="7">
    <location>
        <position position="334"/>
    </location>
    <ligand>
        <name>3-phosphoshikimate</name>
        <dbReference type="ChEBI" id="CHEBI:145989"/>
    </ligand>
</feature>
<evidence type="ECO:0000313" key="9">
    <source>
        <dbReference type="EMBL" id="MBE5037590.1"/>
    </source>
</evidence>
<feature type="domain" description="Enolpyruvate transferase" evidence="8">
    <location>
        <begin position="9"/>
        <end position="416"/>
    </location>
</feature>
<dbReference type="CDD" id="cd01556">
    <property type="entry name" value="EPSP_synthase"/>
    <property type="match status" value="1"/>
</dbReference>
<dbReference type="PROSITE" id="PS00885">
    <property type="entry name" value="EPSP_SYNTHASE_2"/>
    <property type="match status" value="1"/>
</dbReference>
<feature type="binding site" evidence="7">
    <location>
        <position position="119"/>
    </location>
    <ligand>
        <name>phosphoenolpyruvate</name>
        <dbReference type="ChEBI" id="CHEBI:58702"/>
    </ligand>
</feature>
<evidence type="ECO:0000313" key="10">
    <source>
        <dbReference type="Proteomes" id="UP000768567"/>
    </source>
</evidence>
<evidence type="ECO:0000256" key="4">
    <source>
        <dbReference type="ARBA" id="ARBA00022679"/>
    </source>
</evidence>
<dbReference type="InterPro" id="IPR023193">
    <property type="entry name" value="EPSP_synthase_CS"/>
</dbReference>
<feature type="binding site" evidence="7">
    <location>
        <position position="407"/>
    </location>
    <ligand>
        <name>phosphoenolpyruvate</name>
        <dbReference type="ChEBI" id="CHEBI:58702"/>
    </ligand>
</feature>
<comment type="subunit">
    <text evidence="7">Monomer.</text>
</comment>
<feature type="binding site" evidence="7">
    <location>
        <position position="20"/>
    </location>
    <ligand>
        <name>3-phosphoshikimate</name>
        <dbReference type="ChEBI" id="CHEBI:145989"/>
    </ligand>
</feature>
<evidence type="ECO:0000259" key="8">
    <source>
        <dbReference type="Pfam" id="PF00275"/>
    </source>
</evidence>
<comment type="function">
    <text evidence="7">Catalyzes the transfer of the enolpyruvyl moiety of phosphoenolpyruvate (PEP) to the 5-hydroxyl of shikimate-3-phosphate (S3P) to produce enolpyruvyl shikimate-3-phosphate and inorganic phosphate.</text>
</comment>
<evidence type="ECO:0000256" key="1">
    <source>
        <dbReference type="ARBA" id="ARBA00004811"/>
    </source>
</evidence>
<comment type="similarity">
    <text evidence="2 7">Belongs to the EPSP synthase family.</text>
</comment>
<feature type="binding site" evidence="7">
    <location>
        <position position="381"/>
    </location>
    <ligand>
        <name>phosphoenolpyruvate</name>
        <dbReference type="ChEBI" id="CHEBI:58702"/>
    </ligand>
</feature>
<feature type="binding site" evidence="7">
    <location>
        <position position="307"/>
    </location>
    <ligand>
        <name>3-phosphoshikimate</name>
        <dbReference type="ChEBI" id="CHEBI:145989"/>
    </ligand>
</feature>
<feature type="binding site" evidence="7">
    <location>
        <position position="21"/>
    </location>
    <ligand>
        <name>3-phosphoshikimate</name>
        <dbReference type="ChEBI" id="CHEBI:145989"/>
    </ligand>
</feature>
<dbReference type="EC" id="2.5.1.19" evidence="7"/>
<gene>
    <name evidence="7 9" type="primary">aroA</name>
    <name evidence="9" type="ORF">INF35_07315</name>
</gene>
<dbReference type="PANTHER" id="PTHR21090">
    <property type="entry name" value="AROM/DEHYDROQUINATE SYNTHASE"/>
    <property type="match status" value="1"/>
</dbReference>
<feature type="binding site" evidence="7">
    <location>
        <position position="338"/>
    </location>
    <ligand>
        <name>phosphoenolpyruvate</name>
        <dbReference type="ChEBI" id="CHEBI:58702"/>
    </ligand>
</feature>
<protein>
    <recommendedName>
        <fullName evidence="7">3-phosphoshikimate 1-carboxyvinyltransferase</fullName>
        <ecNumber evidence="7">2.5.1.19</ecNumber>
    </recommendedName>
    <alternativeName>
        <fullName evidence="7">5-enolpyruvylshikimate-3-phosphate synthase</fullName>
        <shortName evidence="7">EPSP synthase</shortName>
        <shortName evidence="7">EPSPS</shortName>
    </alternativeName>
</protein>
<evidence type="ECO:0000256" key="2">
    <source>
        <dbReference type="ARBA" id="ARBA00009948"/>
    </source>
</evidence>
<feature type="active site" description="Proton acceptor" evidence="7">
    <location>
        <position position="307"/>
    </location>
</feature>
<evidence type="ECO:0000256" key="6">
    <source>
        <dbReference type="ARBA" id="ARBA00044633"/>
    </source>
</evidence>
<feature type="binding site" evidence="7">
    <location>
        <position position="20"/>
    </location>
    <ligand>
        <name>phosphoenolpyruvate</name>
        <dbReference type="ChEBI" id="CHEBI:58702"/>
    </ligand>
</feature>
<dbReference type="SUPFAM" id="SSF55205">
    <property type="entry name" value="EPT/RTPC-like"/>
    <property type="match status" value="1"/>
</dbReference>
<feature type="binding site" evidence="7">
    <location>
        <position position="162"/>
    </location>
    <ligand>
        <name>phosphoenolpyruvate</name>
        <dbReference type="ChEBI" id="CHEBI:58702"/>
    </ligand>
</feature>
<comment type="caution">
    <text evidence="7">Lacks conserved residue(s) required for the propagation of feature annotation.</text>
</comment>
<keyword evidence="5 7" id="KW-0057">Aromatic amino acid biosynthesis</keyword>
<feature type="binding site" evidence="7">
    <location>
        <position position="188"/>
    </location>
    <ligand>
        <name>3-phosphoshikimate</name>
        <dbReference type="ChEBI" id="CHEBI:145989"/>
    </ligand>
</feature>
<feature type="binding site" evidence="7">
    <location>
        <position position="161"/>
    </location>
    <ligand>
        <name>3-phosphoshikimate</name>
        <dbReference type="ChEBI" id="CHEBI:145989"/>
    </ligand>
</feature>
<dbReference type="PIRSF" id="PIRSF000505">
    <property type="entry name" value="EPSPS"/>
    <property type="match status" value="1"/>
</dbReference>
<accession>A0ABR9R3D7</accession>
<sequence>MDAKLYVSHIGGSIAVPPSKSAAHRAVLSAALATGTSHIHNIEYSDDIRATIDAVAQLGAKIIREEDSLTMQGCGDGFATVTRPVFCKESGSTLRFLIPVFSLTAQKIRFTGAPRLFARPQEIYRALFEKQHLRFEQGPEGITIFGRLLPGIFTLPGDVSSQFISGILFAAPLLESDSTIQVLPPFESKSYVGLTIDALSRFGVRVEESPGPEGKTIFKVAAPQHYRPCDLSVEGDYSQAAFPAVLGCLTGGVTVTGLRPESRQGDKVILDILRRCGAKFSAEADGTLRFERSLLHGVEIDLSDCPDLGPILIAMGCFCSGTTVIRNAGRLRIKESDRIEAMRCELAKMGGRVSAAGDTVTIDGCALHAPSEPLEGHNDHRIVMSLAVAALGAGLPAEIRGARAVAKSWPGFFDAMKKLGAKVELNDGT</sequence>
<dbReference type="InterPro" id="IPR001986">
    <property type="entry name" value="Enolpyruvate_Tfrase_dom"/>
</dbReference>
<keyword evidence="3 7" id="KW-0028">Amino-acid biosynthesis</keyword>
<comment type="caution">
    <text evidence="9">The sequence shown here is derived from an EMBL/GenBank/DDBJ whole genome shotgun (WGS) entry which is preliminary data.</text>
</comment>
<feature type="binding site" evidence="7">
    <location>
        <position position="91"/>
    </location>
    <ligand>
        <name>phosphoenolpyruvate</name>
        <dbReference type="ChEBI" id="CHEBI:58702"/>
    </ligand>
</feature>
<keyword evidence="10" id="KW-1185">Reference proteome</keyword>
<dbReference type="Pfam" id="PF00275">
    <property type="entry name" value="EPSP_synthase"/>
    <property type="match status" value="1"/>
</dbReference>
<comment type="catalytic activity">
    <reaction evidence="6">
        <text>3-phosphoshikimate + phosphoenolpyruvate = 5-O-(1-carboxyvinyl)-3-phosphoshikimate + phosphate</text>
        <dbReference type="Rhea" id="RHEA:21256"/>
        <dbReference type="ChEBI" id="CHEBI:43474"/>
        <dbReference type="ChEBI" id="CHEBI:57701"/>
        <dbReference type="ChEBI" id="CHEBI:58702"/>
        <dbReference type="ChEBI" id="CHEBI:145989"/>
        <dbReference type="EC" id="2.5.1.19"/>
    </reaction>
    <physiologicalReaction direction="left-to-right" evidence="6">
        <dbReference type="Rhea" id="RHEA:21257"/>
    </physiologicalReaction>
</comment>
<name>A0ABR9R3D7_9FIRM</name>
<evidence type="ECO:0000256" key="5">
    <source>
        <dbReference type="ARBA" id="ARBA00023141"/>
    </source>
</evidence>
<organism evidence="9 10">
    <name type="scientific">Gemmiger gallinarum</name>
    <dbReference type="NCBI Taxonomy" id="2779354"/>
    <lineage>
        <taxon>Bacteria</taxon>
        <taxon>Bacillati</taxon>
        <taxon>Bacillota</taxon>
        <taxon>Clostridia</taxon>
        <taxon>Eubacteriales</taxon>
        <taxon>Gemmiger</taxon>
    </lineage>
</organism>
<feature type="binding site" evidence="7">
    <location>
        <position position="25"/>
    </location>
    <ligand>
        <name>3-phosphoshikimate</name>
        <dbReference type="ChEBI" id="CHEBI:145989"/>
    </ligand>
</feature>
<dbReference type="NCBIfam" id="TIGR01356">
    <property type="entry name" value="aroA"/>
    <property type="match status" value="1"/>
</dbReference>
<evidence type="ECO:0000256" key="3">
    <source>
        <dbReference type="ARBA" id="ARBA00022605"/>
    </source>
</evidence>
<dbReference type="Gene3D" id="3.65.10.10">
    <property type="entry name" value="Enolpyruvate transferase domain"/>
    <property type="match status" value="2"/>
</dbReference>